<feature type="compositionally biased region" description="Polar residues" evidence="1">
    <location>
        <begin position="1"/>
        <end position="12"/>
    </location>
</feature>
<feature type="compositionally biased region" description="Low complexity" evidence="1">
    <location>
        <begin position="22"/>
        <end position="52"/>
    </location>
</feature>
<accession>A0A4V5NIW0</accession>
<feature type="compositionally biased region" description="Polar residues" evidence="1">
    <location>
        <begin position="139"/>
        <end position="154"/>
    </location>
</feature>
<sequence length="484" mass="52802">MRHNLGESTGSAIENKVKSGANESSRSSSSSSSTTTTTTTSPTESNPDSDSSVQAHAGSGSDDESEDSSVERRVSFARLFAKGKALKVKEARTGASPSLSARELAQSVPGRDDDDEGAGETPASQTRSESDRSISISSPPNTVPDSGNSVQAQAGSDSDDESEGSSLEGRASSARLLSKANAGRHKQACHVLRPTLSRREVMHSTPGRYDGEEDPGETDCDSAEADSDSEVDSDGISPDPRNTVHVYDSESRVQNHSVDCDPTGGSPLIEFSPPTSPAANHSHQRGWQREPSATASPSPLIEFSPPHQPSIRLARARTQSSHLPETNEQGTEDNDKNKPRPKNNIETQKKIDDPFLGPPKQGWTWYMTEYSLAPPPPFPDSYRHTQGRERSRSPSPTPGPRGRDGRRHRQLPPPGLKFPRGRFQQACTLEARGWRAPQVWDRYGEEYVERSEPRWDGPTTPSTRDEEHASYHRKPASMLHTPRW</sequence>
<evidence type="ECO:0000313" key="3">
    <source>
        <dbReference type="Proteomes" id="UP000309340"/>
    </source>
</evidence>
<feature type="compositionally biased region" description="Basic and acidic residues" evidence="1">
    <location>
        <begin position="381"/>
        <end position="392"/>
    </location>
</feature>
<comment type="caution">
    <text evidence="2">The sequence shown here is derived from an EMBL/GenBank/DDBJ whole genome shotgun (WGS) entry which is preliminary data.</text>
</comment>
<feature type="region of interest" description="Disordered" evidence="1">
    <location>
        <begin position="447"/>
        <end position="484"/>
    </location>
</feature>
<gene>
    <name evidence="2" type="ORF">B0A55_05756</name>
</gene>
<dbReference type="EMBL" id="NAJQ01000199">
    <property type="protein sequence ID" value="TKA75259.1"/>
    <property type="molecule type" value="Genomic_DNA"/>
</dbReference>
<feature type="compositionally biased region" description="Polar residues" evidence="1">
    <location>
        <begin position="317"/>
        <end position="329"/>
    </location>
</feature>
<protein>
    <submittedName>
        <fullName evidence="2">Uncharacterized protein</fullName>
    </submittedName>
</protein>
<dbReference type="OrthoDB" id="3916724at2759"/>
<name>A0A4V5NIW0_9PEZI</name>
<proteinExistence type="predicted"/>
<organism evidence="2 3">
    <name type="scientific">Friedmanniomyces simplex</name>
    <dbReference type="NCBI Taxonomy" id="329884"/>
    <lineage>
        <taxon>Eukaryota</taxon>
        <taxon>Fungi</taxon>
        <taxon>Dikarya</taxon>
        <taxon>Ascomycota</taxon>
        <taxon>Pezizomycotina</taxon>
        <taxon>Dothideomycetes</taxon>
        <taxon>Dothideomycetidae</taxon>
        <taxon>Mycosphaerellales</taxon>
        <taxon>Teratosphaeriaceae</taxon>
        <taxon>Friedmanniomyces</taxon>
    </lineage>
</organism>
<reference evidence="2 3" key="1">
    <citation type="submission" date="2017-03" db="EMBL/GenBank/DDBJ databases">
        <title>Genomes of endolithic fungi from Antarctica.</title>
        <authorList>
            <person name="Coleine C."/>
            <person name="Masonjones S."/>
            <person name="Stajich J.E."/>
        </authorList>
    </citation>
    <scope>NUCLEOTIDE SEQUENCE [LARGE SCALE GENOMIC DNA]</scope>
    <source>
        <strain evidence="2 3">CCFEE 5184</strain>
    </source>
</reference>
<evidence type="ECO:0000256" key="1">
    <source>
        <dbReference type="SAM" id="MobiDB-lite"/>
    </source>
</evidence>
<dbReference type="AlphaFoldDB" id="A0A4V5NIW0"/>
<dbReference type="Proteomes" id="UP000309340">
    <property type="component" value="Unassembled WGS sequence"/>
</dbReference>
<evidence type="ECO:0000313" key="2">
    <source>
        <dbReference type="EMBL" id="TKA75259.1"/>
    </source>
</evidence>
<feature type="region of interest" description="Disordered" evidence="1">
    <location>
        <begin position="1"/>
        <end position="421"/>
    </location>
</feature>
<keyword evidence="3" id="KW-1185">Reference proteome</keyword>
<feature type="compositionally biased region" description="Acidic residues" evidence="1">
    <location>
        <begin position="211"/>
        <end position="233"/>
    </location>
</feature>